<evidence type="ECO:0000256" key="7">
    <source>
        <dbReference type="SAM" id="Phobius"/>
    </source>
</evidence>
<evidence type="ECO:0000259" key="8">
    <source>
        <dbReference type="PROSITE" id="PS50928"/>
    </source>
</evidence>
<reference evidence="9" key="1">
    <citation type="submission" date="2020-05" db="EMBL/GenBank/DDBJ databases">
        <authorList>
            <person name="Chiriac C."/>
            <person name="Salcher M."/>
            <person name="Ghai R."/>
            <person name="Kavagutti S V."/>
        </authorList>
    </citation>
    <scope>NUCLEOTIDE SEQUENCE</scope>
</reference>
<dbReference type="GO" id="GO:0055085">
    <property type="term" value="P:transmembrane transport"/>
    <property type="evidence" value="ECO:0007669"/>
    <property type="project" value="InterPro"/>
</dbReference>
<keyword evidence="6 7" id="KW-0472">Membrane</keyword>
<keyword evidence="2" id="KW-0813">Transport</keyword>
<evidence type="ECO:0000256" key="2">
    <source>
        <dbReference type="ARBA" id="ARBA00022448"/>
    </source>
</evidence>
<feature type="transmembrane region" description="Helical" evidence="7">
    <location>
        <begin position="89"/>
        <end position="110"/>
    </location>
</feature>
<dbReference type="CDD" id="cd06261">
    <property type="entry name" value="TM_PBP2"/>
    <property type="match status" value="1"/>
</dbReference>
<protein>
    <submittedName>
        <fullName evidence="9">Unannotated protein</fullName>
    </submittedName>
</protein>
<organism evidence="9">
    <name type="scientific">freshwater metagenome</name>
    <dbReference type="NCBI Taxonomy" id="449393"/>
    <lineage>
        <taxon>unclassified sequences</taxon>
        <taxon>metagenomes</taxon>
        <taxon>ecological metagenomes</taxon>
    </lineage>
</organism>
<feature type="transmembrane region" description="Helical" evidence="7">
    <location>
        <begin position="200"/>
        <end position="218"/>
    </location>
</feature>
<dbReference type="InterPro" id="IPR035906">
    <property type="entry name" value="MetI-like_sf"/>
</dbReference>
<feature type="transmembrane region" description="Helical" evidence="7">
    <location>
        <begin position="21"/>
        <end position="44"/>
    </location>
</feature>
<evidence type="ECO:0000256" key="3">
    <source>
        <dbReference type="ARBA" id="ARBA00022475"/>
    </source>
</evidence>
<name>A0A6J7VYK1_9ZZZZ</name>
<dbReference type="AlphaFoldDB" id="A0A6J7VYK1"/>
<dbReference type="PROSITE" id="PS50928">
    <property type="entry name" value="ABC_TM1"/>
    <property type="match status" value="1"/>
</dbReference>
<feature type="domain" description="ABC transmembrane type-1" evidence="8">
    <location>
        <begin position="84"/>
        <end position="276"/>
    </location>
</feature>
<dbReference type="PANTHER" id="PTHR32243:SF18">
    <property type="entry name" value="INNER MEMBRANE ABC TRANSPORTER PERMEASE PROTEIN YCJP"/>
    <property type="match status" value="1"/>
</dbReference>
<proteinExistence type="predicted"/>
<accession>A0A6J7VYK1</accession>
<evidence type="ECO:0000256" key="1">
    <source>
        <dbReference type="ARBA" id="ARBA00004651"/>
    </source>
</evidence>
<evidence type="ECO:0000256" key="4">
    <source>
        <dbReference type="ARBA" id="ARBA00022692"/>
    </source>
</evidence>
<dbReference type="GO" id="GO:0005886">
    <property type="term" value="C:plasma membrane"/>
    <property type="evidence" value="ECO:0007669"/>
    <property type="project" value="UniProtKB-SubCell"/>
</dbReference>
<keyword evidence="3" id="KW-1003">Cell membrane</keyword>
<keyword evidence="5 7" id="KW-1133">Transmembrane helix</keyword>
<dbReference type="Pfam" id="PF00528">
    <property type="entry name" value="BPD_transp_1"/>
    <property type="match status" value="1"/>
</dbReference>
<dbReference type="Gene3D" id="1.10.3720.10">
    <property type="entry name" value="MetI-like"/>
    <property type="match status" value="1"/>
</dbReference>
<feature type="transmembrane region" description="Helical" evidence="7">
    <location>
        <begin position="253"/>
        <end position="275"/>
    </location>
</feature>
<evidence type="ECO:0000256" key="5">
    <source>
        <dbReference type="ARBA" id="ARBA00022989"/>
    </source>
</evidence>
<sequence length="291" mass="32223">MSTIEQRGISIAPEKKKRKYYLIPTYFAVICYIIFLGFPFVWMFTTSLKSPFELLQLDQSFLPKSFYWQNYQDIMEKRGLLNSAKNSTIIALITTVITTIFAVPAGYAIARLRKVFSGAATGWILISQVFPVSLVIIPLFMAVRRLGLLDTIWGLILVYLVAALPFALWMLKGYVASIPMDLEEAGAMDGASSFQILRRIVFPLLLPGIVATALFTFLNSWNEFFFALVLIQSPENETLPLTLARFMGSEGQVLLGPLAAGAFLATIPSLLIFGIMQRKLASGLLAGAVKG</sequence>
<comment type="subcellular location">
    <subcellularLocation>
        <location evidence="1">Cell membrane</location>
        <topology evidence="1">Multi-pass membrane protein</topology>
    </subcellularLocation>
</comment>
<feature type="transmembrane region" description="Helical" evidence="7">
    <location>
        <begin position="122"/>
        <end position="140"/>
    </location>
</feature>
<gene>
    <name evidence="9" type="ORF">UFOPK4410_00692</name>
</gene>
<evidence type="ECO:0000313" key="9">
    <source>
        <dbReference type="EMBL" id="CAB5113967.1"/>
    </source>
</evidence>
<dbReference type="InterPro" id="IPR000515">
    <property type="entry name" value="MetI-like"/>
</dbReference>
<feature type="transmembrane region" description="Helical" evidence="7">
    <location>
        <begin position="152"/>
        <end position="171"/>
    </location>
</feature>
<evidence type="ECO:0000256" key="6">
    <source>
        <dbReference type="ARBA" id="ARBA00023136"/>
    </source>
</evidence>
<dbReference type="InterPro" id="IPR050901">
    <property type="entry name" value="BP-dep_ABC_trans_perm"/>
</dbReference>
<keyword evidence="4 7" id="KW-0812">Transmembrane</keyword>
<dbReference type="SUPFAM" id="SSF161098">
    <property type="entry name" value="MetI-like"/>
    <property type="match status" value="1"/>
</dbReference>
<dbReference type="EMBL" id="CAFBRV010000055">
    <property type="protein sequence ID" value="CAB5113967.1"/>
    <property type="molecule type" value="Genomic_DNA"/>
</dbReference>
<dbReference type="PANTHER" id="PTHR32243">
    <property type="entry name" value="MALTOSE TRANSPORT SYSTEM PERMEASE-RELATED"/>
    <property type="match status" value="1"/>
</dbReference>